<organism evidence="12 13">
    <name type="scientific">Porites evermanni</name>
    <dbReference type="NCBI Taxonomy" id="104178"/>
    <lineage>
        <taxon>Eukaryota</taxon>
        <taxon>Metazoa</taxon>
        <taxon>Cnidaria</taxon>
        <taxon>Anthozoa</taxon>
        <taxon>Hexacorallia</taxon>
        <taxon>Scleractinia</taxon>
        <taxon>Fungiina</taxon>
        <taxon>Poritidae</taxon>
        <taxon>Porites</taxon>
    </lineage>
</organism>
<evidence type="ECO:0000259" key="11">
    <source>
        <dbReference type="PROSITE" id="PS50262"/>
    </source>
</evidence>
<evidence type="ECO:0000256" key="4">
    <source>
        <dbReference type="ARBA" id="ARBA00022989"/>
    </source>
</evidence>
<evidence type="ECO:0000256" key="7">
    <source>
        <dbReference type="ARBA" id="ARBA00023170"/>
    </source>
</evidence>
<evidence type="ECO:0000313" key="12">
    <source>
        <dbReference type="EMBL" id="CAH3139607.1"/>
    </source>
</evidence>
<name>A0ABN8PBR6_9CNID</name>
<evidence type="ECO:0000256" key="6">
    <source>
        <dbReference type="ARBA" id="ARBA00023136"/>
    </source>
</evidence>
<protein>
    <recommendedName>
        <fullName evidence="11">G-protein coupled receptors family 1 profile domain-containing protein</fullName>
    </recommendedName>
</protein>
<dbReference type="SUPFAM" id="SSF81321">
    <property type="entry name" value="Family A G protein-coupled receptor-like"/>
    <property type="match status" value="1"/>
</dbReference>
<keyword evidence="2" id="KW-1003">Cell membrane</keyword>
<evidence type="ECO:0000256" key="1">
    <source>
        <dbReference type="ARBA" id="ARBA00004651"/>
    </source>
</evidence>
<dbReference type="InterPro" id="IPR017452">
    <property type="entry name" value="GPCR_Rhodpsn_7TM"/>
</dbReference>
<keyword evidence="7" id="KW-0675">Receptor</keyword>
<evidence type="ECO:0000256" key="3">
    <source>
        <dbReference type="ARBA" id="ARBA00022692"/>
    </source>
</evidence>
<feature type="region of interest" description="Disordered" evidence="9">
    <location>
        <begin position="338"/>
        <end position="368"/>
    </location>
</feature>
<dbReference type="Proteomes" id="UP001159427">
    <property type="component" value="Unassembled WGS sequence"/>
</dbReference>
<dbReference type="InterPro" id="IPR000276">
    <property type="entry name" value="GPCR_Rhodpsn"/>
</dbReference>
<evidence type="ECO:0000313" key="13">
    <source>
        <dbReference type="Proteomes" id="UP001159427"/>
    </source>
</evidence>
<feature type="transmembrane region" description="Helical" evidence="10">
    <location>
        <begin position="65"/>
        <end position="86"/>
    </location>
</feature>
<evidence type="ECO:0000256" key="5">
    <source>
        <dbReference type="ARBA" id="ARBA00023040"/>
    </source>
</evidence>
<feature type="transmembrane region" description="Helical" evidence="10">
    <location>
        <begin position="239"/>
        <end position="262"/>
    </location>
</feature>
<feature type="transmembrane region" description="Helical" evidence="10">
    <location>
        <begin position="145"/>
        <end position="164"/>
    </location>
</feature>
<keyword evidence="6 10" id="KW-0472">Membrane</keyword>
<feature type="transmembrane region" description="Helical" evidence="10">
    <location>
        <begin position="106"/>
        <end position="124"/>
    </location>
</feature>
<keyword evidence="13" id="KW-1185">Reference proteome</keyword>
<keyword evidence="4 10" id="KW-1133">Transmembrane helix</keyword>
<feature type="transmembrane region" description="Helical" evidence="10">
    <location>
        <begin position="28"/>
        <end position="53"/>
    </location>
</feature>
<dbReference type="CDD" id="cd00637">
    <property type="entry name" value="7tm_classA_rhodopsin-like"/>
    <property type="match status" value="1"/>
</dbReference>
<proteinExistence type="predicted"/>
<reference evidence="12 13" key="1">
    <citation type="submission" date="2022-05" db="EMBL/GenBank/DDBJ databases">
        <authorList>
            <consortium name="Genoscope - CEA"/>
            <person name="William W."/>
        </authorList>
    </citation>
    <scope>NUCLEOTIDE SEQUENCE [LARGE SCALE GENOMIC DNA]</scope>
</reference>
<feature type="region of interest" description="Disordered" evidence="9">
    <location>
        <begin position="392"/>
        <end position="423"/>
    </location>
</feature>
<feature type="compositionally biased region" description="Acidic residues" evidence="9">
    <location>
        <begin position="396"/>
        <end position="416"/>
    </location>
</feature>
<dbReference type="EMBL" id="CALNXI010000787">
    <property type="protein sequence ID" value="CAH3139607.1"/>
    <property type="molecule type" value="Genomic_DNA"/>
</dbReference>
<feature type="domain" description="G-protein coupled receptors family 1 profile" evidence="11">
    <location>
        <begin position="45"/>
        <end position="299"/>
    </location>
</feature>
<evidence type="ECO:0000256" key="2">
    <source>
        <dbReference type="ARBA" id="ARBA00022475"/>
    </source>
</evidence>
<dbReference type="Gene3D" id="1.20.1070.10">
    <property type="entry name" value="Rhodopsin 7-helix transmembrane proteins"/>
    <property type="match status" value="1"/>
</dbReference>
<evidence type="ECO:0000256" key="9">
    <source>
        <dbReference type="SAM" id="MobiDB-lite"/>
    </source>
</evidence>
<feature type="transmembrane region" description="Helical" evidence="10">
    <location>
        <begin position="184"/>
        <end position="206"/>
    </location>
</feature>
<feature type="compositionally biased region" description="Polar residues" evidence="9">
    <location>
        <begin position="341"/>
        <end position="351"/>
    </location>
</feature>
<dbReference type="Pfam" id="PF00001">
    <property type="entry name" value="7tm_1"/>
    <property type="match status" value="1"/>
</dbReference>
<dbReference type="PANTHER" id="PTHR22752">
    <property type="entry name" value="G PROTEIN-COUPLED RECEPTOR"/>
    <property type="match status" value="1"/>
</dbReference>
<dbReference type="PROSITE" id="PS50262">
    <property type="entry name" value="G_PROTEIN_RECEP_F1_2"/>
    <property type="match status" value="1"/>
</dbReference>
<keyword evidence="8" id="KW-0807">Transducer</keyword>
<keyword evidence="3 10" id="KW-0812">Transmembrane</keyword>
<keyword evidence="5" id="KW-0297">G-protein coupled receptor</keyword>
<feature type="transmembrane region" description="Helical" evidence="10">
    <location>
        <begin position="282"/>
        <end position="302"/>
    </location>
</feature>
<sequence length="444" mass="51002">MASYENITTFDVDPPLNNSVQEEDLTSLYISFSFLGLLGVFIIVANAMVFTLFAKRSYLRTKSNVFLVSLAASDFSAGILCIPLVIACNVFHESFYGWIICLGMDLSQRFLAISTILHLLAATLERYLKIHLPLRYLSVLTSRKVAIVLLVIWSTALFSSFIQLTWIDIKSSKMPGHSHQIDAFYLVVCAIVFVFIPFVIMVYAYLRIFCVIWGERRPSLLLETVPARRIKRKKSRNEIRATCIYIAMAIMFLFAWSGYFFVGIMDDIQPESVKNFPQWLNIVLLFLKFSTALVNPLLYTFFKTDFQNALGSFKEQAANSLAASAQFFSANTFENERNHNECSAQKRPSSSEPDHLLQKAKNTRSYSFPQRNTSTKFQIDITLDINNNHYNHLKSDEDDEDDDDDDDDDDSDDDDENWRNRNRKSSWLLENALEIFKSVAIRHL</sequence>
<dbReference type="PRINTS" id="PR00237">
    <property type="entry name" value="GPCRRHODOPSN"/>
</dbReference>
<comment type="subcellular location">
    <subcellularLocation>
        <location evidence="1">Cell membrane</location>
        <topology evidence="1">Multi-pass membrane protein</topology>
    </subcellularLocation>
</comment>
<comment type="caution">
    <text evidence="12">The sequence shown here is derived from an EMBL/GenBank/DDBJ whole genome shotgun (WGS) entry which is preliminary data.</text>
</comment>
<accession>A0ABN8PBR6</accession>
<evidence type="ECO:0000256" key="10">
    <source>
        <dbReference type="SAM" id="Phobius"/>
    </source>
</evidence>
<gene>
    <name evidence="12" type="ORF">PEVE_00041432</name>
</gene>
<evidence type="ECO:0000256" key="8">
    <source>
        <dbReference type="ARBA" id="ARBA00023224"/>
    </source>
</evidence>